<keyword evidence="3" id="KW-1185">Reference proteome</keyword>
<comment type="caution">
    <text evidence="2">The sequence shown here is derived from an EMBL/GenBank/DDBJ whole genome shotgun (WGS) entry which is preliminary data.</text>
</comment>
<dbReference type="Proteomes" id="UP000246991">
    <property type="component" value="Unassembled WGS sequence"/>
</dbReference>
<accession>A0A317T025</accession>
<organism evidence="2 3">
    <name type="scientific">Tuber magnatum</name>
    <name type="common">white Piedmont truffle</name>
    <dbReference type="NCBI Taxonomy" id="42249"/>
    <lineage>
        <taxon>Eukaryota</taxon>
        <taxon>Fungi</taxon>
        <taxon>Dikarya</taxon>
        <taxon>Ascomycota</taxon>
        <taxon>Pezizomycotina</taxon>
        <taxon>Pezizomycetes</taxon>
        <taxon>Pezizales</taxon>
        <taxon>Tuberaceae</taxon>
        <taxon>Tuber</taxon>
    </lineage>
</organism>
<sequence>MPSMRHHFFRLICRYNMALVGAKETNSNRDCIKKKPLPPVPYQPHGSKVPVFAMVQYCTVAHSPAPPPQSSRTFSSLSFSNKIFTIKFIKSYIKLFFLIIFSDRSERPVTVNACFTTWAWFWENHSHASPTAQVHKTRLRPTILPQSQPPVDKVLSSSTSATSTLSPSTSCLKGKKKRYIGYWYR</sequence>
<feature type="region of interest" description="Disordered" evidence="1">
    <location>
        <begin position="143"/>
        <end position="171"/>
    </location>
</feature>
<evidence type="ECO:0000313" key="3">
    <source>
        <dbReference type="Proteomes" id="UP000246991"/>
    </source>
</evidence>
<proteinExistence type="predicted"/>
<evidence type="ECO:0000256" key="1">
    <source>
        <dbReference type="SAM" id="MobiDB-lite"/>
    </source>
</evidence>
<dbReference type="AlphaFoldDB" id="A0A317T025"/>
<dbReference type="EMBL" id="PYWC01000011">
    <property type="protein sequence ID" value="PWW78876.1"/>
    <property type="molecule type" value="Genomic_DNA"/>
</dbReference>
<feature type="compositionally biased region" description="Low complexity" evidence="1">
    <location>
        <begin position="156"/>
        <end position="170"/>
    </location>
</feature>
<name>A0A317T025_9PEZI</name>
<gene>
    <name evidence="2" type="ORF">C7212DRAFT_341493</name>
</gene>
<protein>
    <submittedName>
        <fullName evidence="2">Uncharacterized protein</fullName>
    </submittedName>
</protein>
<reference evidence="2 3" key="1">
    <citation type="submission" date="2018-03" db="EMBL/GenBank/DDBJ databases">
        <title>Genomes of Pezizomycetes fungi and the evolution of truffles.</title>
        <authorList>
            <person name="Murat C."/>
            <person name="Payen T."/>
            <person name="Noel B."/>
            <person name="Kuo A."/>
            <person name="Martin F.M."/>
        </authorList>
    </citation>
    <scope>NUCLEOTIDE SEQUENCE [LARGE SCALE GENOMIC DNA]</scope>
    <source>
        <strain evidence="2">091103-1</strain>
    </source>
</reference>
<evidence type="ECO:0000313" key="2">
    <source>
        <dbReference type="EMBL" id="PWW78876.1"/>
    </source>
</evidence>